<dbReference type="SUPFAM" id="SSF50118">
    <property type="entry name" value="Cell growth inhibitor/plasmid maintenance toxic component"/>
    <property type="match status" value="1"/>
</dbReference>
<name>A0AAW6T1E5_9MICO</name>
<keyword evidence="3" id="KW-1185">Reference proteome</keyword>
<dbReference type="EMBL" id="JASATX010000001">
    <property type="protein sequence ID" value="MDI2097641.1"/>
    <property type="molecule type" value="Genomic_DNA"/>
</dbReference>
<evidence type="ECO:0000313" key="2">
    <source>
        <dbReference type="EMBL" id="MDI2097641.1"/>
    </source>
</evidence>
<comment type="caution">
    <text evidence="2">The sequence shown here is derived from an EMBL/GenBank/DDBJ whole genome shotgun (WGS) entry which is preliminary data.</text>
</comment>
<gene>
    <name evidence="2" type="ORF">QF206_01490</name>
</gene>
<dbReference type="InterPro" id="IPR015035">
    <property type="entry name" value="DUF1918"/>
</dbReference>
<reference evidence="2 3" key="1">
    <citation type="submission" date="2023-04" db="EMBL/GenBank/DDBJ databases">
        <title>Klugiella caeni sp. nov. isolated from the sludge of biochemical tank.</title>
        <authorList>
            <person name="Geng K."/>
        </authorList>
    </citation>
    <scope>NUCLEOTIDE SEQUENCE [LARGE SCALE GENOMIC DNA]</scope>
    <source>
        <strain evidence="2 3">YN-L-19</strain>
    </source>
</reference>
<protein>
    <submittedName>
        <fullName evidence="2">DUF1918 domain-containing protein</fullName>
    </submittedName>
</protein>
<evidence type="ECO:0000313" key="3">
    <source>
        <dbReference type="Proteomes" id="UP001321506"/>
    </source>
</evidence>
<dbReference type="RefSeq" id="WP_281487429.1">
    <property type="nucleotide sequence ID" value="NZ_JASATX010000001.1"/>
</dbReference>
<dbReference type="Pfam" id="PF08940">
    <property type="entry name" value="DUF1918"/>
    <property type="match status" value="1"/>
</dbReference>
<sequence length="68" mass="7370">MYAKIGDRLVVHSAHVDEPDRDAEILEVHSPDGSPPYLVRWSDNGHTALIFPGADAHVEHFGSAPPAT</sequence>
<accession>A0AAW6T1E5</accession>
<dbReference type="Proteomes" id="UP001321506">
    <property type="component" value="Unassembled WGS sequence"/>
</dbReference>
<feature type="domain" description="DUF1918" evidence="1">
    <location>
        <begin position="1"/>
        <end position="58"/>
    </location>
</feature>
<dbReference type="AlphaFoldDB" id="A0AAW6T1E5"/>
<proteinExistence type="predicted"/>
<evidence type="ECO:0000259" key="1">
    <source>
        <dbReference type="Pfam" id="PF08940"/>
    </source>
</evidence>
<organism evidence="2 3">
    <name type="scientific">Ruicaihuangia caeni</name>
    <dbReference type="NCBI Taxonomy" id="3042517"/>
    <lineage>
        <taxon>Bacteria</taxon>
        <taxon>Bacillati</taxon>
        <taxon>Actinomycetota</taxon>
        <taxon>Actinomycetes</taxon>
        <taxon>Micrococcales</taxon>
        <taxon>Microbacteriaceae</taxon>
        <taxon>Ruicaihuangia</taxon>
    </lineage>
</organism>
<dbReference type="Gene3D" id="2.30.30.440">
    <property type="entry name" value="Domain of unknown function DUF1918"/>
    <property type="match status" value="1"/>
</dbReference>